<dbReference type="PANTHER" id="PTHR11878:SF65">
    <property type="entry name" value="NA_CA-EXCHANGE PROTEIN, ISOFORM G"/>
    <property type="match status" value="1"/>
</dbReference>
<feature type="domain" description="Calx-beta" evidence="5">
    <location>
        <begin position="280"/>
        <end position="380"/>
    </location>
</feature>
<dbReference type="RefSeq" id="WP_413268773.1">
    <property type="nucleotide sequence ID" value="NZ_JBHFNQ010000013.1"/>
</dbReference>
<keyword evidence="8" id="KW-1185">Reference proteome</keyword>
<dbReference type="Gene3D" id="2.60.40.10">
    <property type="entry name" value="Immunoglobulins"/>
    <property type="match status" value="1"/>
</dbReference>
<evidence type="ECO:0000313" key="8">
    <source>
        <dbReference type="Proteomes" id="UP001576774"/>
    </source>
</evidence>
<evidence type="ECO:0000256" key="3">
    <source>
        <dbReference type="ARBA" id="ARBA00022837"/>
    </source>
</evidence>
<dbReference type="EMBL" id="JBHFNQ010000013">
    <property type="protein sequence ID" value="MFB2875617.1"/>
    <property type="molecule type" value="Genomic_DNA"/>
</dbReference>
<dbReference type="InterPro" id="IPR006644">
    <property type="entry name" value="Cadg"/>
</dbReference>
<dbReference type="SMART" id="SM00237">
    <property type="entry name" value="Calx_beta"/>
    <property type="match status" value="3"/>
</dbReference>
<dbReference type="SUPFAM" id="SSF141072">
    <property type="entry name" value="CalX-like"/>
    <property type="match status" value="4"/>
</dbReference>
<keyword evidence="4" id="KW-0813">Transport</keyword>
<dbReference type="InterPro" id="IPR015919">
    <property type="entry name" value="Cadherin-like_sf"/>
</dbReference>
<sequence>MFNNAAQTINFASGETSKTVTIPINNDTSTEATETINLALSNPTSGLSIGTQNTATVQIIDNDTPLSINDIAQVEGNSGTTNFNFTVSLNTASAQTVTVNYATQNGTATTADNDYTGASGTLTFNPGETQKTVSIVVNGDTKYESDETFEVKLSNPTNATIADDTGVVTIRNDDQLPAISISNATAQNEGNSGTVTHSFNVSLSNTSSQSISVNFNTADGTATVADGDYTNASGNLIFNPGETQKTITVNSNGDNKYETNETFNLNLSNPINATITNAAAVGTINNDDSLPTISISDVRQNEGNSGTTNFNFAVTLSNPSYQTVSVNYATADGISVAGTDYNSASGVLTFNPGETTKNITVAVNGNTLVETNKNFLVNLSNAVNGAIVDNQAVGTIVNDDNIPVGNTINKTGDEDTTISFTAADFTSKFSNSNGASLSKIKVTTLPSNGTLQLGSSNVTVNQDISLTELANLRFIPVANWNGNTSFNWLGFDGANYASADATVNLTVNPVNDAPVVNLTVNNQNATVNSLFNFTFAADTFKDIDVGDNLTYSATLTNGNSLPSWLNFNPSSRNFVGTPTANDVGTFNIFLKATDSGMKSVNLPFSLTVAGAAVTPEDADCFASKIVRPDINNLPGVSVALNSVDNSQSGTDGNNFLIGSDRNDALYGNDGDDLLLGRTGNDNLFGGKGKDSLFGGEGRDWIAGNEGEDLINGNLGDDFVNGNQGNDTVYGGQGNDFVRGGQDNDLLLGDKGDDTLDGDKGNDTIFGGGSDASTNSDKDLIFGGSGDDLLFGNTGNDSIFAEDGNDAVYAGKDDDIVCGDAGNDLIFGDLGKDSLSGGDDNDTISGGDDDDRICGGAANDVLSGNQGADWITGELGNDTIYGGKGNDTLIGGDGDDLLSGDFGNDLLTGGSGRDRFVLTVSQGSDVITDFQDGVDSLALSGNLTFQQLSIVQSGNNTLISLTNNNQLLATLNGISANLITGQDFVSLA</sequence>
<evidence type="ECO:0000256" key="4">
    <source>
        <dbReference type="ARBA" id="ARBA00023065"/>
    </source>
</evidence>
<dbReference type="Pfam" id="PF05345">
    <property type="entry name" value="He_PIG"/>
    <property type="match status" value="1"/>
</dbReference>
<reference evidence="7 8" key="1">
    <citation type="submission" date="2024-09" db="EMBL/GenBank/DDBJ databases">
        <title>Floridaenema gen nov. (Aerosakkonemataceae, Aerosakkonematales ord. nov., Cyanobacteria) from benthic tropical and subtropical fresh waters, with the description of four new species.</title>
        <authorList>
            <person name="Moretto J.A."/>
            <person name="Berthold D.E."/>
            <person name="Lefler F.W."/>
            <person name="Huang I.-S."/>
            <person name="Laughinghouse H. IV."/>
        </authorList>
    </citation>
    <scope>NUCLEOTIDE SEQUENCE [LARGE SCALE GENOMIC DNA]</scope>
    <source>
        <strain evidence="7 8">BLCC-F46</strain>
    </source>
</reference>
<protein>
    <submittedName>
        <fullName evidence="7">Calx-beta domain-containing protein</fullName>
    </submittedName>
</protein>
<dbReference type="SMART" id="SM00736">
    <property type="entry name" value="CADG"/>
    <property type="match status" value="1"/>
</dbReference>
<dbReference type="Gene3D" id="2.60.40.2030">
    <property type="match status" value="4"/>
</dbReference>
<feature type="domain" description="Calx-beta" evidence="5">
    <location>
        <begin position="166"/>
        <end position="268"/>
    </location>
</feature>
<evidence type="ECO:0000256" key="1">
    <source>
        <dbReference type="ARBA" id="ARBA00022729"/>
    </source>
</evidence>
<keyword evidence="4" id="KW-0406">Ion transport</keyword>
<evidence type="ECO:0000259" key="6">
    <source>
        <dbReference type="SMART" id="SM00736"/>
    </source>
</evidence>
<keyword evidence="1" id="KW-0732">Signal</keyword>
<dbReference type="Gene3D" id="2.150.10.10">
    <property type="entry name" value="Serralysin-like metalloprotease, C-terminal"/>
    <property type="match status" value="5"/>
</dbReference>
<organism evidence="7 8">
    <name type="scientific">Floridaenema aerugineum BLCC-F46</name>
    <dbReference type="NCBI Taxonomy" id="3153654"/>
    <lineage>
        <taxon>Bacteria</taxon>
        <taxon>Bacillati</taxon>
        <taxon>Cyanobacteriota</taxon>
        <taxon>Cyanophyceae</taxon>
        <taxon>Oscillatoriophycideae</taxon>
        <taxon>Aerosakkonematales</taxon>
        <taxon>Aerosakkonemataceae</taxon>
        <taxon>Floridanema</taxon>
        <taxon>Floridanema aerugineum</taxon>
    </lineage>
</organism>
<dbReference type="SUPFAM" id="SSF51120">
    <property type="entry name" value="beta-Roll"/>
    <property type="match status" value="2"/>
</dbReference>
<dbReference type="PRINTS" id="PR00313">
    <property type="entry name" value="CABNDNGRPT"/>
</dbReference>
<dbReference type="InterPro" id="IPR011049">
    <property type="entry name" value="Serralysin-like_metalloprot_C"/>
</dbReference>
<accession>A0ABV4WYL9</accession>
<feature type="domain" description="Calx-beta" evidence="5">
    <location>
        <begin position="55"/>
        <end position="154"/>
    </location>
</feature>
<evidence type="ECO:0000259" key="5">
    <source>
        <dbReference type="SMART" id="SM00237"/>
    </source>
</evidence>
<gene>
    <name evidence="7" type="ORF">ACE1CC_01875</name>
</gene>
<proteinExistence type="predicted"/>
<dbReference type="InterPro" id="IPR038081">
    <property type="entry name" value="CalX-like_sf"/>
</dbReference>
<keyword evidence="3" id="KW-0106">Calcium</keyword>
<evidence type="ECO:0000256" key="2">
    <source>
        <dbReference type="ARBA" id="ARBA00022737"/>
    </source>
</evidence>
<dbReference type="InterPro" id="IPR003644">
    <property type="entry name" value="Calx_beta"/>
</dbReference>
<dbReference type="Proteomes" id="UP001576774">
    <property type="component" value="Unassembled WGS sequence"/>
</dbReference>
<dbReference type="SUPFAM" id="SSF49313">
    <property type="entry name" value="Cadherin-like"/>
    <property type="match status" value="1"/>
</dbReference>
<dbReference type="InterPro" id="IPR001343">
    <property type="entry name" value="Hemolysn_Ca-bd"/>
</dbReference>
<evidence type="ECO:0000313" key="7">
    <source>
        <dbReference type="EMBL" id="MFB2875617.1"/>
    </source>
</evidence>
<dbReference type="Pfam" id="PF03160">
    <property type="entry name" value="Calx-beta"/>
    <property type="match status" value="4"/>
</dbReference>
<dbReference type="InterPro" id="IPR051171">
    <property type="entry name" value="CaCA"/>
</dbReference>
<keyword evidence="2" id="KW-0677">Repeat</keyword>
<dbReference type="InterPro" id="IPR018511">
    <property type="entry name" value="Hemolysin-typ_Ca-bd_CS"/>
</dbReference>
<name>A0ABV4WYL9_9CYAN</name>
<comment type="caution">
    <text evidence="7">The sequence shown here is derived from an EMBL/GenBank/DDBJ whole genome shotgun (WGS) entry which is preliminary data.</text>
</comment>
<dbReference type="PANTHER" id="PTHR11878">
    <property type="entry name" value="SODIUM/CALCIUM EXCHANGER"/>
    <property type="match status" value="1"/>
</dbReference>
<dbReference type="Pfam" id="PF00353">
    <property type="entry name" value="HemolysinCabind"/>
    <property type="match status" value="7"/>
</dbReference>
<dbReference type="PROSITE" id="PS00330">
    <property type="entry name" value="HEMOLYSIN_CALCIUM"/>
    <property type="match status" value="4"/>
</dbReference>
<dbReference type="InterPro" id="IPR013783">
    <property type="entry name" value="Ig-like_fold"/>
</dbReference>
<feature type="domain" description="Dystroglycan-type cadherin-like" evidence="6">
    <location>
        <begin position="515"/>
        <end position="615"/>
    </location>
</feature>